<dbReference type="STRING" id="289377.HL41_02465"/>
<dbReference type="KEGG" id="tcm:HL41_02465"/>
<dbReference type="PaxDb" id="289377-HL41_02465"/>
<dbReference type="eggNOG" id="ENOG5033HMA">
    <property type="taxonomic scope" value="Bacteria"/>
</dbReference>
<dbReference type="EMBL" id="CP008796">
    <property type="protein sequence ID" value="AIH03747.1"/>
    <property type="molecule type" value="Genomic_DNA"/>
</dbReference>
<gene>
    <name evidence="1" type="ORF">HL41_02465</name>
</gene>
<sequence length="143" mass="17403">MVDKIQLENGLTLEIWDYSRRLAGDRWLVGLLIQVGVCPKKEDFANETYYNLFMEKTDGKVYYRYRKERHFVPEDQINQLFSTMKEGFLTVALPYLSHPEFKERLIKHEVDLFQKKMDWERSIQEKDAETERLEELWKEKNIY</sequence>
<evidence type="ECO:0000313" key="1">
    <source>
        <dbReference type="EMBL" id="AIH03747.1"/>
    </source>
</evidence>
<organism evidence="1 2">
    <name type="scientific">Thermodesulfobacterium commune DSM 2178</name>
    <dbReference type="NCBI Taxonomy" id="289377"/>
    <lineage>
        <taxon>Bacteria</taxon>
        <taxon>Pseudomonadati</taxon>
        <taxon>Thermodesulfobacteriota</taxon>
        <taxon>Thermodesulfobacteria</taxon>
        <taxon>Thermodesulfobacteriales</taxon>
        <taxon>Thermodesulfobacteriaceae</taxon>
        <taxon>Thermodesulfobacterium</taxon>
    </lineage>
</organism>
<dbReference type="AlphaFoldDB" id="A0A075WYM9"/>
<keyword evidence="2" id="KW-1185">Reference proteome</keyword>
<dbReference type="OrthoDB" id="9789917at2"/>
<proteinExistence type="predicted"/>
<reference evidence="1 2" key="1">
    <citation type="journal article" date="2015" name="Genome Announc.">
        <title>Genome Sequence of a Sulfate-Reducing Thermophilic Bacterium, Thermodesulfobacterium commune DSM 2178T (Phylum Thermodesulfobacteria).</title>
        <authorList>
            <person name="Bhatnagar S."/>
            <person name="Badger J.H."/>
            <person name="Madupu R."/>
            <person name="Khouri H.M."/>
            <person name="O'Connor E.M."/>
            <person name="Robb F.T."/>
            <person name="Ward N.L."/>
            <person name="Eisen J.A."/>
        </authorList>
    </citation>
    <scope>NUCLEOTIDE SEQUENCE [LARGE SCALE GENOMIC DNA]</scope>
    <source>
        <strain evidence="1 2">DSM 2178</strain>
    </source>
</reference>
<dbReference type="RefSeq" id="WP_038061118.1">
    <property type="nucleotide sequence ID" value="NZ_CP008796.1"/>
</dbReference>
<name>A0A075WYM9_9BACT</name>
<dbReference type="Proteomes" id="UP000028481">
    <property type="component" value="Chromosome"/>
</dbReference>
<protein>
    <submittedName>
        <fullName evidence="1">Uncharacterized protein</fullName>
    </submittedName>
</protein>
<dbReference type="HOGENOM" id="CLU_145294_0_0_0"/>
<accession>A0A075WYM9</accession>
<evidence type="ECO:0000313" key="2">
    <source>
        <dbReference type="Proteomes" id="UP000028481"/>
    </source>
</evidence>